<evidence type="ECO:0000313" key="6">
    <source>
        <dbReference type="Proteomes" id="UP000609849"/>
    </source>
</evidence>
<dbReference type="Gene3D" id="1.10.10.10">
    <property type="entry name" value="Winged helix-like DNA-binding domain superfamily/Winged helix DNA-binding domain"/>
    <property type="match status" value="1"/>
</dbReference>
<keyword evidence="3" id="KW-0804">Transcription</keyword>
<evidence type="ECO:0000313" key="5">
    <source>
        <dbReference type="EMBL" id="MBC5997278.1"/>
    </source>
</evidence>
<dbReference type="InterPro" id="IPR036390">
    <property type="entry name" value="WH_DNA-bd_sf"/>
</dbReference>
<feature type="domain" description="HTH marR-type" evidence="4">
    <location>
        <begin position="1"/>
        <end position="147"/>
    </location>
</feature>
<dbReference type="PROSITE" id="PS50995">
    <property type="entry name" value="HTH_MARR_2"/>
    <property type="match status" value="1"/>
</dbReference>
<sequence length="157" mass="18363">MDVSKDKSKELLSAITRINKLAHNGFRKKNMPNREFMFLKTIKYLKNGEGISEYSSKGVKASDLSKFLSITKPAISKLINTLEEKGFVERITDKSDRRVVYINITKNGEQILAEETKMFEEFTHRIVEKMGEEDTDEMIRLFKKMYDTIVEMECEYK</sequence>
<dbReference type="PANTHER" id="PTHR33164:SF43">
    <property type="entry name" value="HTH-TYPE TRANSCRIPTIONAL REPRESSOR YETL"/>
    <property type="match status" value="1"/>
</dbReference>
<dbReference type="PRINTS" id="PR00598">
    <property type="entry name" value="HTHMARR"/>
</dbReference>
<dbReference type="EMBL" id="JACRWE010000004">
    <property type="protein sequence ID" value="MBC5997278.1"/>
    <property type="molecule type" value="Genomic_DNA"/>
</dbReference>
<dbReference type="InterPro" id="IPR023187">
    <property type="entry name" value="Tscrpt_reg_MarR-type_CS"/>
</dbReference>
<evidence type="ECO:0000256" key="3">
    <source>
        <dbReference type="ARBA" id="ARBA00023163"/>
    </source>
</evidence>
<dbReference type="Pfam" id="PF01047">
    <property type="entry name" value="MarR"/>
    <property type="match status" value="1"/>
</dbReference>
<keyword evidence="1" id="KW-0805">Transcription regulation</keyword>
<dbReference type="InterPro" id="IPR039422">
    <property type="entry name" value="MarR/SlyA-like"/>
</dbReference>
<keyword evidence="6" id="KW-1185">Reference proteome</keyword>
<dbReference type="RefSeq" id="WP_153924848.1">
    <property type="nucleotide sequence ID" value="NZ_JACRWE010000004.1"/>
</dbReference>
<evidence type="ECO:0000256" key="2">
    <source>
        <dbReference type="ARBA" id="ARBA00023125"/>
    </source>
</evidence>
<gene>
    <name evidence="5" type="ORF">H8923_10930</name>
</gene>
<evidence type="ECO:0000256" key="1">
    <source>
        <dbReference type="ARBA" id="ARBA00023015"/>
    </source>
</evidence>
<proteinExistence type="predicted"/>
<dbReference type="InterPro" id="IPR036388">
    <property type="entry name" value="WH-like_DNA-bd_sf"/>
</dbReference>
<evidence type="ECO:0000259" key="4">
    <source>
        <dbReference type="PROSITE" id="PS50995"/>
    </source>
</evidence>
<dbReference type="Proteomes" id="UP000609849">
    <property type="component" value="Unassembled WGS sequence"/>
</dbReference>
<reference evidence="5 6" key="1">
    <citation type="submission" date="2020-08" db="EMBL/GenBank/DDBJ databases">
        <authorList>
            <person name="Liu C."/>
            <person name="Sun Q."/>
        </authorList>
    </citation>
    <scope>NUCLEOTIDE SEQUENCE [LARGE SCALE GENOMIC DNA]</scope>
    <source>
        <strain evidence="5 6">NSJ-18</strain>
    </source>
</reference>
<dbReference type="PROSITE" id="PS01117">
    <property type="entry name" value="HTH_MARR_1"/>
    <property type="match status" value="1"/>
</dbReference>
<keyword evidence="2" id="KW-0238">DNA-binding</keyword>
<dbReference type="SUPFAM" id="SSF46785">
    <property type="entry name" value="Winged helix' DNA-binding domain"/>
    <property type="match status" value="1"/>
</dbReference>
<accession>A0ABR7JQU3</accession>
<dbReference type="PANTHER" id="PTHR33164">
    <property type="entry name" value="TRANSCRIPTIONAL REGULATOR, MARR FAMILY"/>
    <property type="match status" value="1"/>
</dbReference>
<protein>
    <submittedName>
        <fullName evidence="5">MarR family transcriptional regulator</fullName>
    </submittedName>
</protein>
<comment type="caution">
    <text evidence="5">The sequence shown here is derived from an EMBL/GenBank/DDBJ whole genome shotgun (WGS) entry which is preliminary data.</text>
</comment>
<dbReference type="InterPro" id="IPR000835">
    <property type="entry name" value="HTH_MarR-typ"/>
</dbReference>
<name>A0ABR7JQU3_9FIRM</name>
<dbReference type="SMART" id="SM00347">
    <property type="entry name" value="HTH_MARR"/>
    <property type="match status" value="1"/>
</dbReference>
<organism evidence="5 6">
    <name type="scientific">Romboutsia faecis</name>
    <dbReference type="NCBI Taxonomy" id="2764597"/>
    <lineage>
        <taxon>Bacteria</taxon>
        <taxon>Bacillati</taxon>
        <taxon>Bacillota</taxon>
        <taxon>Clostridia</taxon>
        <taxon>Peptostreptococcales</taxon>
        <taxon>Peptostreptococcaceae</taxon>
        <taxon>Romboutsia</taxon>
    </lineage>
</organism>